<evidence type="ECO:0000313" key="2">
    <source>
        <dbReference type="Proteomes" id="UP000622166"/>
    </source>
</evidence>
<accession>A0A918UW56</accession>
<gene>
    <name evidence="1" type="ORF">GCM10010365_67540</name>
</gene>
<sequence>MRTSARATGTAAVVCGSAMRQEAGVGGSCKAGPFISRLSCFQLQEWYGSAHLYRRTAPGQRARRYGAVAQA</sequence>
<comment type="caution">
    <text evidence="1">The sequence shown here is derived from an EMBL/GenBank/DDBJ whole genome shotgun (WGS) entry which is preliminary data.</text>
</comment>
<proteinExistence type="predicted"/>
<dbReference type="AlphaFoldDB" id="A0A918UW56"/>
<keyword evidence="2" id="KW-1185">Reference proteome</keyword>
<reference evidence="1" key="1">
    <citation type="journal article" date="2014" name="Int. J. Syst. Evol. Microbiol.">
        <title>Complete genome sequence of Corynebacterium casei LMG S-19264T (=DSM 44701T), isolated from a smear-ripened cheese.</title>
        <authorList>
            <consortium name="US DOE Joint Genome Institute (JGI-PGF)"/>
            <person name="Walter F."/>
            <person name="Albersmeier A."/>
            <person name="Kalinowski J."/>
            <person name="Ruckert C."/>
        </authorList>
    </citation>
    <scope>NUCLEOTIDE SEQUENCE</scope>
    <source>
        <strain evidence="1">JCM 4815</strain>
    </source>
</reference>
<organism evidence="1 2">
    <name type="scientific">Streptomyces poonensis</name>
    <dbReference type="NCBI Taxonomy" id="68255"/>
    <lineage>
        <taxon>Bacteria</taxon>
        <taxon>Bacillati</taxon>
        <taxon>Actinomycetota</taxon>
        <taxon>Actinomycetes</taxon>
        <taxon>Kitasatosporales</taxon>
        <taxon>Streptomycetaceae</taxon>
        <taxon>Streptomyces</taxon>
    </lineage>
</organism>
<reference evidence="1" key="2">
    <citation type="submission" date="2020-09" db="EMBL/GenBank/DDBJ databases">
        <authorList>
            <person name="Sun Q."/>
            <person name="Ohkuma M."/>
        </authorList>
    </citation>
    <scope>NUCLEOTIDE SEQUENCE</scope>
    <source>
        <strain evidence="1">JCM 4815</strain>
    </source>
</reference>
<name>A0A918UW56_9ACTN</name>
<protein>
    <submittedName>
        <fullName evidence="1">Uncharacterized protein</fullName>
    </submittedName>
</protein>
<dbReference type="Proteomes" id="UP000622166">
    <property type="component" value="Unassembled WGS sequence"/>
</dbReference>
<dbReference type="EMBL" id="BMVW01000019">
    <property type="protein sequence ID" value="GGZ37168.1"/>
    <property type="molecule type" value="Genomic_DNA"/>
</dbReference>
<evidence type="ECO:0000313" key="1">
    <source>
        <dbReference type="EMBL" id="GGZ37168.1"/>
    </source>
</evidence>